<feature type="coiled-coil region" evidence="1">
    <location>
        <begin position="43"/>
        <end position="77"/>
    </location>
</feature>
<protein>
    <submittedName>
        <fullName evidence="2">Uncharacterized protein</fullName>
    </submittedName>
</protein>
<dbReference type="RefSeq" id="WP_093612454.1">
    <property type="nucleotide sequence ID" value="NZ_BOMT01000004.1"/>
</dbReference>
<gene>
    <name evidence="2" type="ORF">SAMN05421541_103386</name>
</gene>
<keyword evidence="1" id="KW-0175">Coiled coil</keyword>
<dbReference type="STRING" id="35752.SAMN05421541_103386"/>
<evidence type="ECO:0000313" key="2">
    <source>
        <dbReference type="EMBL" id="SFE75133.1"/>
    </source>
</evidence>
<name>A0A1I2D4Z3_9ACTN</name>
<accession>A0A1I2D4Z3</accession>
<dbReference type="EMBL" id="FONV01000003">
    <property type="protein sequence ID" value="SFE75133.1"/>
    <property type="molecule type" value="Genomic_DNA"/>
</dbReference>
<keyword evidence="3" id="KW-1185">Reference proteome</keyword>
<evidence type="ECO:0000256" key="1">
    <source>
        <dbReference type="SAM" id="Coils"/>
    </source>
</evidence>
<reference evidence="2 3" key="1">
    <citation type="submission" date="2016-10" db="EMBL/GenBank/DDBJ databases">
        <authorList>
            <person name="de Groot N.N."/>
        </authorList>
    </citation>
    <scope>NUCLEOTIDE SEQUENCE [LARGE SCALE GENOMIC DNA]</scope>
    <source>
        <strain evidence="2 3">DSM 43019</strain>
    </source>
</reference>
<dbReference type="Proteomes" id="UP000199645">
    <property type="component" value="Unassembled WGS sequence"/>
</dbReference>
<dbReference type="OrthoDB" id="3298860at2"/>
<evidence type="ECO:0000313" key="3">
    <source>
        <dbReference type="Proteomes" id="UP000199645"/>
    </source>
</evidence>
<proteinExistence type="predicted"/>
<organism evidence="2 3">
    <name type="scientific">Actinoplanes philippinensis</name>
    <dbReference type="NCBI Taxonomy" id="35752"/>
    <lineage>
        <taxon>Bacteria</taxon>
        <taxon>Bacillati</taxon>
        <taxon>Actinomycetota</taxon>
        <taxon>Actinomycetes</taxon>
        <taxon>Micromonosporales</taxon>
        <taxon>Micromonosporaceae</taxon>
        <taxon>Actinoplanes</taxon>
    </lineage>
</organism>
<dbReference type="AlphaFoldDB" id="A0A1I2D4Z3"/>
<sequence length="80" mass="9121">MWVWIAVVVIALFVLIFAASRVIGRLPALRRAARKLERRRDEALVLQQSAERLQTTVQGLQERAERAQAKVEEIKAGRGR</sequence>